<evidence type="ECO:0000313" key="5">
    <source>
        <dbReference type="Proteomes" id="UP000799429"/>
    </source>
</evidence>
<feature type="region of interest" description="Disordered" evidence="2">
    <location>
        <begin position="250"/>
        <end position="292"/>
    </location>
</feature>
<comment type="caution">
    <text evidence="4">The sequence shown here is derived from an EMBL/GenBank/DDBJ whole genome shotgun (WGS) entry which is preliminary data.</text>
</comment>
<evidence type="ECO:0000256" key="1">
    <source>
        <dbReference type="ARBA" id="ARBA00023242"/>
    </source>
</evidence>
<accession>A0A9P4S646</accession>
<name>A0A9P4S646_9PEZI</name>
<evidence type="ECO:0000256" key="2">
    <source>
        <dbReference type="SAM" id="MobiDB-lite"/>
    </source>
</evidence>
<dbReference type="Pfam" id="PF00172">
    <property type="entry name" value="Zn_clus"/>
    <property type="match status" value="1"/>
</dbReference>
<dbReference type="GO" id="GO:0008270">
    <property type="term" value="F:zinc ion binding"/>
    <property type="evidence" value="ECO:0007669"/>
    <property type="project" value="InterPro"/>
</dbReference>
<dbReference type="InterPro" id="IPR001138">
    <property type="entry name" value="Zn2Cys6_DnaBD"/>
</dbReference>
<evidence type="ECO:0000259" key="3">
    <source>
        <dbReference type="PROSITE" id="PS50048"/>
    </source>
</evidence>
<feature type="compositionally biased region" description="Low complexity" evidence="2">
    <location>
        <begin position="278"/>
        <end position="291"/>
    </location>
</feature>
<feature type="compositionally biased region" description="Basic and acidic residues" evidence="2">
    <location>
        <begin position="1"/>
        <end position="11"/>
    </location>
</feature>
<dbReference type="AlphaFoldDB" id="A0A9P4S646"/>
<feature type="compositionally biased region" description="Polar residues" evidence="2">
    <location>
        <begin position="378"/>
        <end position="410"/>
    </location>
</feature>
<dbReference type="EMBL" id="MU006102">
    <property type="protein sequence ID" value="KAF2836836.1"/>
    <property type="molecule type" value="Genomic_DNA"/>
</dbReference>
<dbReference type="GO" id="GO:0000981">
    <property type="term" value="F:DNA-binding transcription factor activity, RNA polymerase II-specific"/>
    <property type="evidence" value="ECO:0007669"/>
    <property type="project" value="InterPro"/>
</dbReference>
<dbReference type="Proteomes" id="UP000799429">
    <property type="component" value="Unassembled WGS sequence"/>
</dbReference>
<dbReference type="SMART" id="SM00066">
    <property type="entry name" value="GAL4"/>
    <property type="match status" value="1"/>
</dbReference>
<feature type="region of interest" description="Disordered" evidence="2">
    <location>
        <begin position="323"/>
        <end position="410"/>
    </location>
</feature>
<keyword evidence="5" id="KW-1185">Reference proteome</keyword>
<dbReference type="OrthoDB" id="3251668at2759"/>
<feature type="domain" description="Zn(2)-C6 fungal-type" evidence="3">
    <location>
        <begin position="411"/>
        <end position="441"/>
    </location>
</feature>
<feature type="compositionally biased region" description="Polar residues" evidence="2">
    <location>
        <begin position="340"/>
        <end position="360"/>
    </location>
</feature>
<organism evidence="4 5">
    <name type="scientific">Patellaria atrata CBS 101060</name>
    <dbReference type="NCBI Taxonomy" id="1346257"/>
    <lineage>
        <taxon>Eukaryota</taxon>
        <taxon>Fungi</taxon>
        <taxon>Dikarya</taxon>
        <taxon>Ascomycota</taxon>
        <taxon>Pezizomycotina</taxon>
        <taxon>Dothideomycetes</taxon>
        <taxon>Dothideomycetes incertae sedis</taxon>
        <taxon>Patellariales</taxon>
        <taxon>Patellariaceae</taxon>
        <taxon>Patellaria</taxon>
    </lineage>
</organism>
<protein>
    <recommendedName>
        <fullName evidence="3">Zn(2)-C6 fungal-type domain-containing protein</fullName>
    </recommendedName>
</protein>
<proteinExistence type="predicted"/>
<dbReference type="PROSITE" id="PS00463">
    <property type="entry name" value="ZN2_CY6_FUNGAL_1"/>
    <property type="match status" value="1"/>
</dbReference>
<dbReference type="Gene3D" id="4.10.240.10">
    <property type="entry name" value="Zn(2)-C6 fungal-type DNA-binding domain"/>
    <property type="match status" value="1"/>
</dbReference>
<dbReference type="InterPro" id="IPR036864">
    <property type="entry name" value="Zn2-C6_fun-type_DNA-bd_sf"/>
</dbReference>
<keyword evidence="1" id="KW-0539">Nucleus</keyword>
<dbReference type="CDD" id="cd00067">
    <property type="entry name" value="GAL4"/>
    <property type="match status" value="1"/>
</dbReference>
<reference evidence="4" key="1">
    <citation type="journal article" date="2020" name="Stud. Mycol.">
        <title>101 Dothideomycetes genomes: a test case for predicting lifestyles and emergence of pathogens.</title>
        <authorList>
            <person name="Haridas S."/>
            <person name="Albert R."/>
            <person name="Binder M."/>
            <person name="Bloem J."/>
            <person name="Labutti K."/>
            <person name="Salamov A."/>
            <person name="Andreopoulos B."/>
            <person name="Baker S."/>
            <person name="Barry K."/>
            <person name="Bills G."/>
            <person name="Bluhm B."/>
            <person name="Cannon C."/>
            <person name="Castanera R."/>
            <person name="Culley D."/>
            <person name="Daum C."/>
            <person name="Ezra D."/>
            <person name="Gonzalez J."/>
            <person name="Henrissat B."/>
            <person name="Kuo A."/>
            <person name="Liang C."/>
            <person name="Lipzen A."/>
            <person name="Lutzoni F."/>
            <person name="Magnuson J."/>
            <person name="Mondo S."/>
            <person name="Nolan M."/>
            <person name="Ohm R."/>
            <person name="Pangilinan J."/>
            <person name="Park H.-J."/>
            <person name="Ramirez L."/>
            <person name="Alfaro M."/>
            <person name="Sun H."/>
            <person name="Tritt A."/>
            <person name="Yoshinaga Y."/>
            <person name="Zwiers L.-H."/>
            <person name="Turgeon B."/>
            <person name="Goodwin S."/>
            <person name="Spatafora J."/>
            <person name="Crous P."/>
            <person name="Grigoriev I."/>
        </authorList>
    </citation>
    <scope>NUCLEOTIDE SEQUENCE</scope>
    <source>
        <strain evidence="4">CBS 101060</strain>
    </source>
</reference>
<evidence type="ECO:0000313" key="4">
    <source>
        <dbReference type="EMBL" id="KAF2836836.1"/>
    </source>
</evidence>
<feature type="compositionally biased region" description="Basic residues" evidence="2">
    <location>
        <begin position="262"/>
        <end position="274"/>
    </location>
</feature>
<sequence>MGSHENSHDVENSFAASQDLTREESVEPGTTSACQSLADLETLLRNYIENASNGLIPELVSCHLVLDDETILGPALVIQPANNANSTPDEESGSPEAPATVSQTLGYFEDSDQKLKVQRAASKAILGAISASDGFDYVARGSRMQKKNEGRRYRYICKSSVQNKGRPSIKSEKSKLKPDAIQAESMKATYECEGYINITFSDASMCIEVDYNHLPIHRDVASKEESEPEPVAEPIPAPLLDDASAVGMGVPETNGKVTGKGAKAKTTPRKRKRKSDTNDTNGNTMNGMTSNGHDLNTLVELLDADINGPHIQFNDVVSAGPVTKKKKTVQTVASPRTKAKVTSNTKATSPVNVKSKSQAKSPHKVESLPQARSKGKSKSTPQIKTTVQSKSSKSAHTPNSESIGNTRQKISCLSCRVRKNKCDESRPSCSACDKKEVACINPSTKPATPASKSKR</sequence>
<gene>
    <name evidence="4" type="ORF">M501DRAFT_1018713</name>
</gene>
<dbReference type="SUPFAM" id="SSF57701">
    <property type="entry name" value="Zn2/Cys6 DNA-binding domain"/>
    <property type="match status" value="1"/>
</dbReference>
<feature type="region of interest" description="Disordered" evidence="2">
    <location>
        <begin position="1"/>
        <end position="33"/>
    </location>
</feature>
<dbReference type="PROSITE" id="PS50048">
    <property type="entry name" value="ZN2_CY6_FUNGAL_2"/>
    <property type="match status" value="1"/>
</dbReference>